<dbReference type="GO" id="GO:0016301">
    <property type="term" value="F:kinase activity"/>
    <property type="evidence" value="ECO:0007669"/>
    <property type="project" value="UniProtKB-KW"/>
</dbReference>
<protein>
    <submittedName>
        <fullName evidence="1">Adenylate kinase family enzyme</fullName>
    </submittedName>
</protein>
<dbReference type="InterPro" id="IPR052922">
    <property type="entry name" value="Cytidylate_Kinase-2"/>
</dbReference>
<proteinExistence type="predicted"/>
<reference evidence="1 2" key="1">
    <citation type="submission" date="2020-08" db="EMBL/GenBank/DDBJ databases">
        <title>Genomic Encyclopedia of Type Strains, Phase IV (KMG-IV): sequencing the most valuable type-strain genomes for metagenomic binning, comparative biology and taxonomic classification.</title>
        <authorList>
            <person name="Goeker M."/>
        </authorList>
    </citation>
    <scope>NUCLEOTIDE SEQUENCE [LARGE SCALE GENOMIC DNA]</scope>
    <source>
        <strain evidence="1 2">DSM 26385</strain>
    </source>
</reference>
<dbReference type="PANTHER" id="PTHR37816:SF3">
    <property type="entry name" value="MODULATES DNA TOPOLOGY"/>
    <property type="match status" value="1"/>
</dbReference>
<organism evidence="1 2">
    <name type="scientific">Allorhizobium borbori</name>
    <dbReference type="NCBI Taxonomy" id="485907"/>
    <lineage>
        <taxon>Bacteria</taxon>
        <taxon>Pseudomonadati</taxon>
        <taxon>Pseudomonadota</taxon>
        <taxon>Alphaproteobacteria</taxon>
        <taxon>Hyphomicrobiales</taxon>
        <taxon>Rhizobiaceae</taxon>
        <taxon>Rhizobium/Agrobacterium group</taxon>
        <taxon>Allorhizobium</taxon>
    </lineage>
</organism>
<dbReference type="EMBL" id="JACIDU010000003">
    <property type="protein sequence ID" value="MBB4102501.1"/>
    <property type="molecule type" value="Genomic_DNA"/>
</dbReference>
<keyword evidence="1" id="KW-0418">Kinase</keyword>
<keyword evidence="2" id="KW-1185">Reference proteome</keyword>
<name>A0A7W6P153_9HYPH</name>
<gene>
    <name evidence="1" type="ORF">GGQ66_001036</name>
</gene>
<keyword evidence="1" id="KW-0808">Transferase</keyword>
<evidence type="ECO:0000313" key="1">
    <source>
        <dbReference type="EMBL" id="MBB4102501.1"/>
    </source>
</evidence>
<dbReference type="InterPro" id="IPR027417">
    <property type="entry name" value="P-loop_NTPase"/>
</dbReference>
<dbReference type="AlphaFoldDB" id="A0A7W6P153"/>
<dbReference type="RefSeq" id="WP_183790117.1">
    <property type="nucleotide sequence ID" value="NZ_JACIDU010000003.1"/>
</dbReference>
<dbReference type="PANTHER" id="PTHR37816">
    <property type="entry name" value="YALI0E33011P"/>
    <property type="match status" value="1"/>
</dbReference>
<dbReference type="Gene3D" id="3.40.50.300">
    <property type="entry name" value="P-loop containing nucleotide triphosphate hydrolases"/>
    <property type="match status" value="1"/>
</dbReference>
<accession>A0A7W6P153</accession>
<sequence length="187" mass="21560">MKVVSLTQGADLLAGCGRVSVIGCSGGGKSTLSQALAHRLHATYLCMDREFFWLPGWVPRPRDEQRALIVEAVKQERWIMDGTNPSGFDIRLPRSEMVIWVRMPRLVCLMGVLRRWWVYRGQTRPEMTPGCPEKIDADFVRYIWNFEKRDAPIIIDKIDAYGRDIPVLELKSRRDMRRLLDLLKASS</sequence>
<evidence type="ECO:0000313" key="2">
    <source>
        <dbReference type="Proteomes" id="UP000584824"/>
    </source>
</evidence>
<dbReference type="SUPFAM" id="SSF52540">
    <property type="entry name" value="P-loop containing nucleoside triphosphate hydrolases"/>
    <property type="match status" value="1"/>
</dbReference>
<comment type="caution">
    <text evidence="1">The sequence shown here is derived from an EMBL/GenBank/DDBJ whole genome shotgun (WGS) entry which is preliminary data.</text>
</comment>
<dbReference type="Proteomes" id="UP000584824">
    <property type="component" value="Unassembled WGS sequence"/>
</dbReference>